<dbReference type="PANTHER" id="PTHR30509:SF9">
    <property type="entry name" value="MULTIDRUG RESISTANCE PROTEIN MDTO"/>
    <property type="match status" value="1"/>
</dbReference>
<keyword evidence="3" id="KW-1003">Cell membrane</keyword>
<dbReference type="AlphaFoldDB" id="A0A2P9HIU1"/>
<dbReference type="Pfam" id="PF04632">
    <property type="entry name" value="FUSC"/>
    <property type="match status" value="1"/>
</dbReference>
<gene>
    <name evidence="8" type="ORF">OHAE_3929</name>
</gene>
<feature type="transmembrane region" description="Helical" evidence="7">
    <location>
        <begin position="88"/>
        <end position="106"/>
    </location>
</feature>
<feature type="transmembrane region" description="Helical" evidence="7">
    <location>
        <begin position="62"/>
        <end position="82"/>
    </location>
</feature>
<protein>
    <submittedName>
        <fullName evidence="8">Fusaric acid resistance protein FusB / Fusaric acid resistance protein FusC</fullName>
    </submittedName>
</protein>
<feature type="transmembrane region" description="Helical" evidence="7">
    <location>
        <begin position="426"/>
        <end position="443"/>
    </location>
</feature>
<dbReference type="EMBL" id="OOFM01000004">
    <property type="protein sequence ID" value="SPL63997.1"/>
    <property type="molecule type" value="Genomic_DNA"/>
</dbReference>
<keyword evidence="5 7" id="KW-1133">Transmembrane helix</keyword>
<dbReference type="GO" id="GO:0005886">
    <property type="term" value="C:plasma membrane"/>
    <property type="evidence" value="ECO:0007669"/>
    <property type="project" value="UniProtKB-SubCell"/>
</dbReference>
<dbReference type="Proteomes" id="UP000246073">
    <property type="component" value="Unassembled WGS sequence"/>
</dbReference>
<keyword evidence="2" id="KW-0813">Transport</keyword>
<dbReference type="PANTHER" id="PTHR30509">
    <property type="entry name" value="P-HYDROXYBENZOIC ACID EFFLUX PUMP SUBUNIT-RELATED"/>
    <property type="match status" value="1"/>
</dbReference>
<dbReference type="InterPro" id="IPR006726">
    <property type="entry name" value="PHBA_efflux_AaeB/fusaric-R"/>
</dbReference>
<dbReference type="GO" id="GO:0022857">
    <property type="term" value="F:transmembrane transporter activity"/>
    <property type="evidence" value="ECO:0007669"/>
    <property type="project" value="InterPro"/>
</dbReference>
<accession>A0A2P9HIU1</accession>
<comment type="subcellular location">
    <subcellularLocation>
        <location evidence="1">Cell membrane</location>
        <topology evidence="1">Multi-pass membrane protein</topology>
    </subcellularLocation>
</comment>
<sequence length="702" mass="76765">MTKLAETTPKFWDVVFSLKTFAAGMLALWIALMANLPNPYWSIAAVYIVAHPLSGATTSKGIYRLIGTIIGGAVTILFVPHLINSPEILTVAIGVWMGVCLAISLLDGTPRSYLFMLAGYTVAIASFAVVTVPETTFDYALGRVEEIAIGIVCAALVNRLVFPRHSGPVLVGRIDNWLREGSRLAVATMRGEGASPQFLRDRQRLASDALELRNLTTHVAYDTSSIRGVGTMLHVLQQRMVAVLPIISSLHDVIVLKPGEGEKPWHPAVQQLLDEACNWLESGENLSEERRAVLLKLIDEIERHGKDASSWGELLPFNVAARVRDLVQIWSDCITLRQDIVSGAKRGHALRWRRYDAHLKGRPAHRDYGMAFLSGFSAFLATSVATAFWIATGWSQGSAAAMMAGIFCCIFATMDDPVPVMRKFNWLLMIVIAAAFIFEFALLPLVDGFFPLALVLGLFLVPAGVLLAIPSQFLLGMVLCVNLPNMLMLQSHATSDFVTFANANLATVVGIVIAAVITSIVRSVGAEWSVRRLVEAGWRDIVAATERGPSRHRRQHMNRLLLRMIDRIGMMTPRLALIPSADVAKVDLLRDLRNGMNTIDLQQYRAKLPEPCREAVDAVLDGVGAHYRALSKGGPNGLSRQGIDEQLLTAIDKAIAVIIESGSPAVARRPRLALVALRFNLFPKAPPFALPPRPQLELPQAA</sequence>
<feature type="transmembrane region" description="Helical" evidence="7">
    <location>
        <begin position="113"/>
        <end position="132"/>
    </location>
</feature>
<evidence type="ECO:0000256" key="5">
    <source>
        <dbReference type="ARBA" id="ARBA00022989"/>
    </source>
</evidence>
<dbReference type="RefSeq" id="WP_109367823.1">
    <property type="nucleotide sequence ID" value="NZ_OOFM01000004.1"/>
</dbReference>
<feature type="transmembrane region" description="Helical" evidence="7">
    <location>
        <begin position="397"/>
        <end position="414"/>
    </location>
</feature>
<keyword evidence="6 7" id="KW-0472">Membrane</keyword>
<feature type="transmembrane region" description="Helical" evidence="7">
    <location>
        <begin position="144"/>
        <end position="162"/>
    </location>
</feature>
<organism evidence="8 9">
    <name type="scientific">Ochrobactrum soli</name>
    <dbReference type="NCBI Taxonomy" id="2448455"/>
    <lineage>
        <taxon>Bacteria</taxon>
        <taxon>Pseudomonadati</taxon>
        <taxon>Pseudomonadota</taxon>
        <taxon>Alphaproteobacteria</taxon>
        <taxon>Hyphomicrobiales</taxon>
        <taxon>Brucellaceae</taxon>
        <taxon>Brucella/Ochrobactrum group</taxon>
        <taxon>Ochrobactrum</taxon>
    </lineage>
</organism>
<evidence type="ECO:0000256" key="4">
    <source>
        <dbReference type="ARBA" id="ARBA00022692"/>
    </source>
</evidence>
<evidence type="ECO:0000256" key="3">
    <source>
        <dbReference type="ARBA" id="ARBA00022475"/>
    </source>
</evidence>
<evidence type="ECO:0000256" key="7">
    <source>
        <dbReference type="SAM" id="Phobius"/>
    </source>
</evidence>
<evidence type="ECO:0000256" key="1">
    <source>
        <dbReference type="ARBA" id="ARBA00004651"/>
    </source>
</evidence>
<feature type="transmembrane region" description="Helical" evidence="7">
    <location>
        <begin position="505"/>
        <end position="524"/>
    </location>
</feature>
<evidence type="ECO:0000313" key="8">
    <source>
        <dbReference type="EMBL" id="SPL63997.1"/>
    </source>
</evidence>
<name>A0A2P9HIU1_9HYPH</name>
<evidence type="ECO:0000256" key="6">
    <source>
        <dbReference type="ARBA" id="ARBA00023136"/>
    </source>
</evidence>
<evidence type="ECO:0000313" key="9">
    <source>
        <dbReference type="Proteomes" id="UP000246073"/>
    </source>
</evidence>
<proteinExistence type="predicted"/>
<evidence type="ECO:0000256" key="2">
    <source>
        <dbReference type="ARBA" id="ARBA00022448"/>
    </source>
</evidence>
<feature type="transmembrane region" description="Helical" evidence="7">
    <location>
        <begin position="368"/>
        <end position="391"/>
    </location>
</feature>
<reference evidence="9" key="1">
    <citation type="submission" date="2017-12" db="EMBL/GenBank/DDBJ databases">
        <authorList>
            <person name="Diaz M."/>
        </authorList>
    </citation>
    <scope>NUCLEOTIDE SEQUENCE [LARGE SCALE GENOMIC DNA]</scope>
    <source>
        <strain evidence="9">FI11154</strain>
    </source>
</reference>
<keyword evidence="4 7" id="KW-0812">Transmembrane</keyword>